<evidence type="ECO:0000256" key="5">
    <source>
        <dbReference type="ARBA" id="ARBA00022722"/>
    </source>
</evidence>
<evidence type="ECO:0000256" key="8">
    <source>
        <dbReference type="ARBA" id="ARBA00022801"/>
    </source>
</evidence>
<feature type="binding site" evidence="9">
    <location>
        <position position="187"/>
    </location>
    <ligand>
        <name>a divalent metal cation</name>
        <dbReference type="ChEBI" id="CHEBI:60240"/>
    </ligand>
</feature>
<dbReference type="InterPro" id="IPR036397">
    <property type="entry name" value="RNaseH_sf"/>
</dbReference>
<dbReference type="AlphaFoldDB" id="A0A1L2JK14"/>
<dbReference type="InterPro" id="IPR001352">
    <property type="entry name" value="RNase_HII/HIII"/>
</dbReference>
<comment type="subcellular location">
    <subcellularLocation>
        <location evidence="3">Cytoplasm</location>
    </subcellularLocation>
</comment>
<keyword evidence="5 9" id="KW-0540">Nuclease</keyword>
<dbReference type="GO" id="GO:0006298">
    <property type="term" value="P:mismatch repair"/>
    <property type="evidence" value="ECO:0007669"/>
    <property type="project" value="TreeGrafter"/>
</dbReference>
<dbReference type="PROSITE" id="PS51975">
    <property type="entry name" value="RNASE_H_2"/>
    <property type="match status" value="1"/>
</dbReference>
<dbReference type="EC" id="3.1.26.4" evidence="10"/>
<evidence type="ECO:0000256" key="7">
    <source>
        <dbReference type="ARBA" id="ARBA00022759"/>
    </source>
</evidence>
<dbReference type="PANTHER" id="PTHR10954">
    <property type="entry name" value="RIBONUCLEASE H2 SUBUNIT A"/>
    <property type="match status" value="1"/>
</dbReference>
<comment type="function">
    <text evidence="2 10">Endonuclease that specifically degrades the RNA of RNA-DNA hybrids.</text>
</comment>
<dbReference type="InterPro" id="IPR012337">
    <property type="entry name" value="RNaseH-like_sf"/>
</dbReference>
<evidence type="ECO:0000259" key="11">
    <source>
        <dbReference type="PROSITE" id="PS51975"/>
    </source>
</evidence>
<keyword evidence="8 9" id="KW-0378">Hydrolase</keyword>
<comment type="catalytic activity">
    <reaction evidence="1 9 10">
        <text>Endonucleolytic cleavage to 5'-phosphomonoester.</text>
        <dbReference type="EC" id="3.1.26.4"/>
    </reaction>
</comment>
<evidence type="ECO:0000256" key="9">
    <source>
        <dbReference type="PROSITE-ProRule" id="PRU01319"/>
    </source>
</evidence>
<dbReference type="GO" id="GO:0003723">
    <property type="term" value="F:RNA binding"/>
    <property type="evidence" value="ECO:0007669"/>
    <property type="project" value="UniProtKB-UniRule"/>
</dbReference>
<accession>A0A1L2JK14</accession>
<feature type="binding site" evidence="9">
    <location>
        <position position="85"/>
    </location>
    <ligand>
        <name>a divalent metal cation</name>
        <dbReference type="ChEBI" id="CHEBI:60240"/>
    </ligand>
</feature>
<evidence type="ECO:0000256" key="6">
    <source>
        <dbReference type="ARBA" id="ARBA00022723"/>
    </source>
</evidence>
<sequence>MSVGEGKAQLSTKLTLEEVDRLREVLERKSAELLAPGRYELLRAKLDDSLVVVYRTGRAVYHSSLVELIESVLIPPPGIEVGSDEAGKGEVSGPIVVAAVALDPSSAVRLRALGLVESKSISKREIPRVAMLVREFALSSAVRVVTPNEFKTLWSRGNLNALLAQWHLEVLQAVLDEVENVHMVVVDSFDSGELEASLKSIVPKGTRLVVEPKADERYVSVAAASILARVERDKALKEGFNQRKWLS</sequence>
<reference evidence="12" key="1">
    <citation type="journal article" date="2017" name="Nature">
        <title>Metagenomic exploration of ASGARD archaea illuminates the origin of cellular complexity in eukaryotes.</title>
        <authorList>
            <person name="Zaremba-Niedzwiedzka K."/>
            <person name="Caceres E.F."/>
            <person name="Saw J.H.W."/>
            <person name="Backstrom D."/>
            <person name="Juzokaite L."/>
            <person name="Vancaester E."/>
            <person name="Seitz K.W."/>
            <person name="Anantharaman K."/>
            <person name="Starnawski P."/>
            <person name="Kjeldsen K.U."/>
            <person name="Stott M.B."/>
            <person name="Nunoura T."/>
            <person name="Banfield J.F."/>
            <person name="Schramm A."/>
            <person name="Baker B.J."/>
            <person name="Spang A."/>
            <person name="Ettema T.J.G."/>
        </authorList>
    </citation>
    <scope>NUCLEOTIDE SEQUENCE</scope>
    <source>
        <strain evidence="12">TIV_2</strain>
    </source>
</reference>
<dbReference type="Pfam" id="PF01351">
    <property type="entry name" value="RNase_HII"/>
    <property type="match status" value="1"/>
</dbReference>
<evidence type="ECO:0000256" key="3">
    <source>
        <dbReference type="ARBA" id="ARBA00004496"/>
    </source>
</evidence>
<feature type="binding site" evidence="9">
    <location>
        <position position="84"/>
    </location>
    <ligand>
        <name>a divalent metal cation</name>
        <dbReference type="ChEBI" id="CHEBI:60240"/>
    </ligand>
</feature>
<keyword evidence="6 9" id="KW-0479">Metal-binding</keyword>
<evidence type="ECO:0000256" key="1">
    <source>
        <dbReference type="ARBA" id="ARBA00000077"/>
    </source>
</evidence>
<dbReference type="GO" id="GO:0004523">
    <property type="term" value="F:RNA-DNA hybrid ribonuclease activity"/>
    <property type="evidence" value="ECO:0007669"/>
    <property type="project" value="UniProtKB-UniRule"/>
</dbReference>
<organism evidence="12">
    <name type="scientific">uncultured korarchaeote</name>
    <dbReference type="NCBI Taxonomy" id="161241"/>
    <lineage>
        <taxon>Archaea</taxon>
        <taxon>Thermoproteota</taxon>
        <taxon>environmental samples</taxon>
    </lineage>
</organism>
<dbReference type="GO" id="GO:0046872">
    <property type="term" value="F:metal ion binding"/>
    <property type="evidence" value="ECO:0007669"/>
    <property type="project" value="UniProtKB-KW"/>
</dbReference>
<evidence type="ECO:0000256" key="4">
    <source>
        <dbReference type="ARBA" id="ARBA00022490"/>
    </source>
</evidence>
<dbReference type="InterPro" id="IPR024567">
    <property type="entry name" value="RNase_HII/HIII_dom"/>
</dbReference>
<feature type="domain" description="RNase H type-2" evidence="11">
    <location>
        <begin position="78"/>
        <end position="247"/>
    </location>
</feature>
<dbReference type="SUPFAM" id="SSF53098">
    <property type="entry name" value="Ribonuclease H-like"/>
    <property type="match status" value="1"/>
</dbReference>
<comment type="cofactor">
    <cofactor evidence="9">
        <name>Mn(2+)</name>
        <dbReference type="ChEBI" id="CHEBI:29035"/>
    </cofactor>
    <cofactor evidence="9">
        <name>Mg(2+)</name>
        <dbReference type="ChEBI" id="CHEBI:18420"/>
    </cofactor>
    <text evidence="9">Manganese or magnesium. Binds 1 divalent metal ion per monomer in the absence of substrate. May bind a second metal ion after substrate binding.</text>
</comment>
<dbReference type="GO" id="GO:0005737">
    <property type="term" value="C:cytoplasm"/>
    <property type="evidence" value="ECO:0007669"/>
    <property type="project" value="UniProtKB-SubCell"/>
</dbReference>
<comment type="similarity">
    <text evidence="10">Belongs to the RNase HII family.</text>
</comment>
<dbReference type="Gene3D" id="3.30.420.10">
    <property type="entry name" value="Ribonuclease H-like superfamily/Ribonuclease H"/>
    <property type="match status" value="1"/>
</dbReference>
<dbReference type="GO" id="GO:0032299">
    <property type="term" value="C:ribonuclease H2 complex"/>
    <property type="evidence" value="ECO:0007669"/>
    <property type="project" value="TreeGrafter"/>
</dbReference>
<proteinExistence type="inferred from homology"/>
<name>A0A1L2JK14_9CREN</name>
<evidence type="ECO:0000256" key="2">
    <source>
        <dbReference type="ARBA" id="ARBA00004065"/>
    </source>
</evidence>
<evidence type="ECO:0000256" key="10">
    <source>
        <dbReference type="RuleBase" id="RU003515"/>
    </source>
</evidence>
<evidence type="ECO:0000313" key="12">
    <source>
        <dbReference type="EMBL" id="AOZ56049.1"/>
    </source>
</evidence>
<keyword evidence="4" id="KW-0963">Cytoplasm</keyword>
<dbReference type="GO" id="GO:0043137">
    <property type="term" value="P:DNA replication, removal of RNA primer"/>
    <property type="evidence" value="ECO:0007669"/>
    <property type="project" value="TreeGrafter"/>
</dbReference>
<keyword evidence="7 9" id="KW-0255">Endonuclease</keyword>
<dbReference type="PANTHER" id="PTHR10954:SF23">
    <property type="entry name" value="RIBONUCLEASE"/>
    <property type="match status" value="1"/>
</dbReference>
<dbReference type="EMBL" id="KX764962">
    <property type="protein sequence ID" value="AOZ56049.1"/>
    <property type="molecule type" value="Genomic_DNA"/>
</dbReference>
<protein>
    <recommendedName>
        <fullName evidence="10">Ribonuclease</fullName>
        <ecNumber evidence="10">3.1.26.4</ecNumber>
    </recommendedName>
</protein>